<name>A0A3G5A9Q4_9VIRU</name>
<dbReference type="GO" id="GO:0016810">
    <property type="term" value="F:hydrolase activity, acting on carbon-nitrogen (but not peptide) bonds"/>
    <property type="evidence" value="ECO:0007669"/>
    <property type="project" value="TreeGrafter"/>
</dbReference>
<dbReference type="PANTHER" id="PTHR28583">
    <property type="entry name" value="ACID AMIDASE"/>
    <property type="match status" value="1"/>
</dbReference>
<evidence type="ECO:0000313" key="2">
    <source>
        <dbReference type="EMBL" id="AYV83998.1"/>
    </source>
</evidence>
<protein>
    <submittedName>
        <fullName evidence="2">Acid ceramidase</fullName>
    </submittedName>
</protein>
<proteinExistence type="predicted"/>
<accession>A0A3G5A9Q4</accession>
<feature type="domain" description="Acid ceramidase N-terminal" evidence="1">
    <location>
        <begin position="11"/>
        <end position="50"/>
    </location>
</feature>
<organism evidence="2">
    <name type="scientific">Hyperionvirus sp</name>
    <dbReference type="NCBI Taxonomy" id="2487770"/>
    <lineage>
        <taxon>Viruses</taxon>
        <taxon>Varidnaviria</taxon>
        <taxon>Bamfordvirae</taxon>
        <taxon>Nucleocytoviricota</taxon>
        <taxon>Megaviricetes</taxon>
        <taxon>Imitervirales</taxon>
        <taxon>Mimiviridae</taxon>
        <taxon>Klosneuvirinae</taxon>
    </lineage>
</organism>
<dbReference type="PANTHER" id="PTHR28583:SF1">
    <property type="entry name" value="ACID CERAMIDASE"/>
    <property type="match status" value="1"/>
</dbReference>
<reference evidence="2" key="1">
    <citation type="submission" date="2018-10" db="EMBL/GenBank/DDBJ databases">
        <title>Hidden diversity of soil giant viruses.</title>
        <authorList>
            <person name="Schulz F."/>
            <person name="Alteio L."/>
            <person name="Goudeau D."/>
            <person name="Ryan E.M."/>
            <person name="Malmstrom R.R."/>
            <person name="Blanchard J."/>
            <person name="Woyke T."/>
        </authorList>
    </citation>
    <scope>NUCLEOTIDE SEQUENCE</scope>
    <source>
        <strain evidence="2">HYV1</strain>
    </source>
</reference>
<dbReference type="EMBL" id="MK072397">
    <property type="protein sequence ID" value="AYV83998.1"/>
    <property type="molecule type" value="Genomic_DNA"/>
</dbReference>
<evidence type="ECO:0000259" key="1">
    <source>
        <dbReference type="Pfam" id="PF15508"/>
    </source>
</evidence>
<sequence length="323" mass="37443">MNYCMQAIKRRYKFDLDTPPDERWKDVFSDFKKKLPEIKDMIESMIPNWIGICAKLVIDKKNALYYDELLYIAKMLNVGIEKLVLMQLLYEASTACTSIVTNVGHERVLFRTMDWDMPLLKSLTIELEYISGGKTLFVAPVWVGSVGIFTLNIPGKYSMALNYRRTKNVGSWDLLENVYRAFNMSWPISYLLRHIAESKMDYADAVKALESSQLIAPCYITICSPDYAAVITRDVKTFTTRKCTEYLIQTNRDYISNESKDNIMMSIERYEHAEKQILKNKNNFSSEAELVKTMMTHPIYQPCTVYFSLMSSTNIITFVCEKS</sequence>
<gene>
    <name evidence="2" type="ORF">Hyperionvirus15_36</name>
</gene>
<dbReference type="Gene3D" id="3.60.60.10">
    <property type="entry name" value="Penicillin V Acylase, Chain A"/>
    <property type="match status" value="1"/>
</dbReference>
<dbReference type="InterPro" id="IPR029130">
    <property type="entry name" value="Acid_ceramidase_N"/>
</dbReference>
<dbReference type="Pfam" id="PF15508">
    <property type="entry name" value="NAAA-beta"/>
    <property type="match status" value="1"/>
</dbReference>